<dbReference type="InterPro" id="IPR000433">
    <property type="entry name" value="Znf_ZZ"/>
</dbReference>
<dbReference type="Proteomes" id="UP000677228">
    <property type="component" value="Unassembled WGS sequence"/>
</dbReference>
<evidence type="ECO:0000313" key="11">
    <source>
        <dbReference type="EMBL" id="CAF3504678.1"/>
    </source>
</evidence>
<dbReference type="EMBL" id="CAJNOK010000107">
    <property type="protein sequence ID" value="CAF0729721.1"/>
    <property type="molecule type" value="Genomic_DNA"/>
</dbReference>
<keyword evidence="1" id="KW-0479">Metal-binding</keyword>
<dbReference type="PROSITE" id="PS50135">
    <property type="entry name" value="ZF_ZZ_2"/>
    <property type="match status" value="1"/>
</dbReference>
<feature type="compositionally biased region" description="Polar residues" evidence="5">
    <location>
        <begin position="536"/>
        <end position="546"/>
    </location>
</feature>
<dbReference type="PANTHER" id="PTHR21540:SF3">
    <property type="entry name" value="E3 UBIQUITIN-PROTEIN LIGASE ZSWIM2"/>
    <property type="match status" value="1"/>
</dbReference>
<feature type="domain" description="ZZ-type" evidence="7">
    <location>
        <begin position="224"/>
        <end position="275"/>
    </location>
</feature>
<feature type="domain" description="SWIM-type" evidence="8">
    <location>
        <begin position="50"/>
        <end position="83"/>
    </location>
</feature>
<dbReference type="OrthoDB" id="8062037at2759"/>
<dbReference type="Proteomes" id="UP000682733">
    <property type="component" value="Unassembled WGS sequence"/>
</dbReference>
<keyword evidence="3" id="KW-0862">Zinc</keyword>
<accession>A0A813UG76</accession>
<dbReference type="InterPro" id="IPR007527">
    <property type="entry name" value="Znf_SWIM"/>
</dbReference>
<evidence type="ECO:0000256" key="1">
    <source>
        <dbReference type="ARBA" id="ARBA00022723"/>
    </source>
</evidence>
<feature type="region of interest" description="Disordered" evidence="5">
    <location>
        <begin position="521"/>
        <end position="546"/>
    </location>
</feature>
<dbReference type="SMART" id="SM00291">
    <property type="entry name" value="ZnF_ZZ"/>
    <property type="match status" value="1"/>
</dbReference>
<dbReference type="Pfam" id="PF04434">
    <property type="entry name" value="SWIM"/>
    <property type="match status" value="1"/>
</dbReference>
<dbReference type="Proteomes" id="UP000681722">
    <property type="component" value="Unassembled WGS sequence"/>
</dbReference>
<reference evidence="10" key="1">
    <citation type="submission" date="2021-02" db="EMBL/GenBank/DDBJ databases">
        <authorList>
            <person name="Nowell W R."/>
        </authorList>
    </citation>
    <scope>NUCLEOTIDE SEQUENCE</scope>
</reference>
<dbReference type="PROSITE" id="PS50966">
    <property type="entry name" value="ZF_SWIM"/>
    <property type="match status" value="1"/>
</dbReference>
<proteinExistence type="predicted"/>
<evidence type="ECO:0000313" key="9">
    <source>
        <dbReference type="EMBL" id="CAF0729721.1"/>
    </source>
</evidence>
<evidence type="ECO:0000259" key="8">
    <source>
        <dbReference type="PROSITE" id="PS50966"/>
    </source>
</evidence>
<name>A0A813UG76_9BILA</name>
<dbReference type="Gene3D" id="3.30.40.10">
    <property type="entry name" value="Zinc/RING finger domain, C3HC4 (zinc finger)"/>
    <property type="match status" value="2"/>
</dbReference>
<evidence type="ECO:0008006" key="14">
    <source>
        <dbReference type="Google" id="ProtNLM"/>
    </source>
</evidence>
<dbReference type="InterPro" id="IPR013083">
    <property type="entry name" value="Znf_RING/FYVE/PHD"/>
</dbReference>
<dbReference type="EMBL" id="CAJNOQ010000635">
    <property type="protein sequence ID" value="CAF0822976.1"/>
    <property type="molecule type" value="Genomic_DNA"/>
</dbReference>
<gene>
    <name evidence="10" type="ORF">GPM918_LOCUS4645</name>
    <name evidence="9" type="ORF">OVA965_LOCUS709</name>
    <name evidence="12" type="ORF">SRO942_LOCUS4646</name>
    <name evidence="11" type="ORF">TMI583_LOCUS709</name>
</gene>
<dbReference type="PROSITE" id="PS01357">
    <property type="entry name" value="ZF_ZZ_1"/>
    <property type="match status" value="1"/>
</dbReference>
<dbReference type="CDD" id="cd16494">
    <property type="entry name" value="RING-CH-C4HC3_ZSWM2"/>
    <property type="match status" value="1"/>
</dbReference>
<comment type="caution">
    <text evidence="10">The sequence shown here is derived from an EMBL/GenBank/DDBJ whole genome shotgun (WGS) entry which is preliminary data.</text>
</comment>
<feature type="domain" description="RING-type" evidence="6">
    <location>
        <begin position="349"/>
        <end position="391"/>
    </location>
</feature>
<dbReference type="Pfam" id="PF00569">
    <property type="entry name" value="ZZ"/>
    <property type="match status" value="1"/>
</dbReference>
<evidence type="ECO:0000256" key="3">
    <source>
        <dbReference type="ARBA" id="ARBA00022833"/>
    </source>
</evidence>
<dbReference type="GO" id="GO:0061630">
    <property type="term" value="F:ubiquitin protein ligase activity"/>
    <property type="evidence" value="ECO:0007669"/>
    <property type="project" value="InterPro"/>
</dbReference>
<dbReference type="Proteomes" id="UP000663829">
    <property type="component" value="Unassembled WGS sequence"/>
</dbReference>
<evidence type="ECO:0000256" key="5">
    <source>
        <dbReference type="SAM" id="MobiDB-lite"/>
    </source>
</evidence>
<dbReference type="Gene3D" id="3.30.60.90">
    <property type="match status" value="1"/>
</dbReference>
<dbReference type="Pfam" id="PF13639">
    <property type="entry name" value="zf-RING_2"/>
    <property type="match status" value="1"/>
</dbReference>
<evidence type="ECO:0000313" key="13">
    <source>
        <dbReference type="Proteomes" id="UP000663829"/>
    </source>
</evidence>
<dbReference type="SMART" id="SM00184">
    <property type="entry name" value="RING"/>
    <property type="match status" value="2"/>
</dbReference>
<keyword evidence="13" id="KW-1185">Reference proteome</keyword>
<feature type="domain" description="RING-type" evidence="6">
    <location>
        <begin position="146"/>
        <end position="197"/>
    </location>
</feature>
<dbReference type="InterPro" id="IPR001841">
    <property type="entry name" value="Znf_RING"/>
</dbReference>
<evidence type="ECO:0000256" key="4">
    <source>
        <dbReference type="PROSITE-ProRule" id="PRU00228"/>
    </source>
</evidence>
<evidence type="ECO:0000259" key="6">
    <source>
        <dbReference type="PROSITE" id="PS50089"/>
    </source>
</evidence>
<dbReference type="AlphaFoldDB" id="A0A813UG76"/>
<dbReference type="GO" id="GO:0008270">
    <property type="term" value="F:zinc ion binding"/>
    <property type="evidence" value="ECO:0007669"/>
    <property type="project" value="UniProtKB-KW"/>
</dbReference>
<protein>
    <recommendedName>
        <fullName evidence="14">E3 ubiquitin-protein ligase ZSWIM2</fullName>
    </recommendedName>
</protein>
<dbReference type="PROSITE" id="PS50089">
    <property type="entry name" value="ZF_RING_2"/>
    <property type="match status" value="2"/>
</dbReference>
<dbReference type="SUPFAM" id="SSF57850">
    <property type="entry name" value="RING/U-box"/>
    <property type="match status" value="3"/>
</dbReference>
<evidence type="ECO:0000259" key="7">
    <source>
        <dbReference type="PROSITE" id="PS50135"/>
    </source>
</evidence>
<evidence type="ECO:0000313" key="10">
    <source>
        <dbReference type="EMBL" id="CAF0822976.1"/>
    </source>
</evidence>
<dbReference type="EMBL" id="CAJOBC010000635">
    <property type="protein sequence ID" value="CAF3609541.1"/>
    <property type="molecule type" value="Genomic_DNA"/>
</dbReference>
<dbReference type="InterPro" id="IPR039903">
    <property type="entry name" value="Zswim2"/>
</dbReference>
<keyword evidence="2 4" id="KW-0863">Zinc-finger</keyword>
<dbReference type="InterPro" id="IPR043145">
    <property type="entry name" value="Znf_ZZ_sf"/>
</dbReference>
<dbReference type="EMBL" id="CAJOBA010000107">
    <property type="protein sequence ID" value="CAF3504678.1"/>
    <property type="molecule type" value="Genomic_DNA"/>
</dbReference>
<sequence length="606" mass="70727">MSRSIPYRLECSEKCLQSQEDALNSTIYILRQTGPTAFVIKDEADSQRTYKVFLGDPHQCSCPLFQKERELCKHLCWILLKRFRIPRTNSMLWQKSLVEREINEILRGLADEQQQRRKFVTDIELKEDQLKDSEVEQRSINKDDVCPICQEEFLIKKLPLTYCRRGCGNNVHIKCMKVWLDHQLTTGENVIKCPLCRKMFGDTELLKQEFRTSGAEQAEKSSIHLGYSCHRCRACPIAGKCYKCNICQDYFLCQTCFNLNIHNEHSFDYREKSFQRWKNASRDHLTAVPNAVRQLLVNRNITDNDYDLLRQLENAHNETAIGIPERVVKSFPYERVHDTSRLLQRGEQCRLCLRSYRVGERVRRLPSCRHKFHIECIDGWLLHSHPTCPIDGQLVWSVEMEMERRGGKSDQTKANYNSTQLLSADLGLSVTPYQTRSMPHNNITDTDPLLLFPSPDRRVHPLHLRTPLRSLIQTTTSDSQPSLQINVQNLLSKNTTTLFKRENNLDYFLSISENRFAPRRSSFVSPVCTPPRSRRNSLTNDNDNNQQSKNLLFSLAKRDSHSAQHTNTINIEFNLPPRAPPPQRRIFNRTHSCKVRQRVQRRLNNT</sequence>
<organism evidence="10 13">
    <name type="scientific">Didymodactylos carnosus</name>
    <dbReference type="NCBI Taxonomy" id="1234261"/>
    <lineage>
        <taxon>Eukaryota</taxon>
        <taxon>Metazoa</taxon>
        <taxon>Spiralia</taxon>
        <taxon>Gnathifera</taxon>
        <taxon>Rotifera</taxon>
        <taxon>Eurotatoria</taxon>
        <taxon>Bdelloidea</taxon>
        <taxon>Philodinida</taxon>
        <taxon>Philodinidae</taxon>
        <taxon>Didymodactylos</taxon>
    </lineage>
</organism>
<evidence type="ECO:0000313" key="12">
    <source>
        <dbReference type="EMBL" id="CAF3609541.1"/>
    </source>
</evidence>
<evidence type="ECO:0000256" key="2">
    <source>
        <dbReference type="ARBA" id="ARBA00022771"/>
    </source>
</evidence>
<dbReference type="PANTHER" id="PTHR21540">
    <property type="entry name" value="RING FINGER AND SWIM DOMAIN-CONTAINING PROTEIN 2"/>
    <property type="match status" value="1"/>
</dbReference>